<feature type="binding site" evidence="17">
    <location>
        <position position="10"/>
    </location>
    <ligand>
        <name>[4Fe-4S] cluster</name>
        <dbReference type="ChEBI" id="CHEBI:49883"/>
    </ligand>
</feature>
<evidence type="ECO:0000256" key="18">
    <source>
        <dbReference type="SAM" id="MobiDB-lite"/>
    </source>
</evidence>
<evidence type="ECO:0000256" key="13">
    <source>
        <dbReference type="ARBA" id="ARBA00023157"/>
    </source>
</evidence>
<proteinExistence type="inferred from homology"/>
<feature type="disulfide bond" description="Redox-active" evidence="17">
    <location>
        <begin position="165"/>
        <end position="167"/>
    </location>
</feature>
<dbReference type="UniPathway" id="UPA00392"/>
<evidence type="ECO:0000256" key="11">
    <source>
        <dbReference type="ARBA" id="ARBA00023004"/>
    </source>
</evidence>
<evidence type="ECO:0000313" key="20">
    <source>
        <dbReference type="Proteomes" id="UP000002710"/>
    </source>
</evidence>
<evidence type="ECO:0000256" key="16">
    <source>
        <dbReference type="ARBA" id="ARBA00047415"/>
    </source>
</evidence>
<dbReference type="PANTHER" id="PTHR36701:SF1">
    <property type="entry name" value="EPOXYQUEUOSINE REDUCTASE QUEH"/>
    <property type="match status" value="1"/>
</dbReference>
<evidence type="ECO:0000256" key="10">
    <source>
        <dbReference type="ARBA" id="ARBA00023002"/>
    </source>
</evidence>
<protein>
    <recommendedName>
        <fullName evidence="5 17">Epoxyqueuosine reductase QueH</fullName>
        <ecNumber evidence="4 17">1.17.99.6</ecNumber>
    </recommendedName>
    <alternativeName>
        <fullName evidence="15 17">Queuosine biosynthesis protein QueH</fullName>
    </alternativeName>
</protein>
<dbReference type="STRING" id="207559.Dde_4002"/>
<comment type="pathway">
    <text evidence="2 17">tRNA modification; tRNA-queuosine biosynthesis.</text>
</comment>
<evidence type="ECO:0000256" key="5">
    <source>
        <dbReference type="ARBA" id="ARBA00016895"/>
    </source>
</evidence>
<dbReference type="GO" id="GO:0052693">
    <property type="term" value="F:epoxyqueuosine reductase activity"/>
    <property type="evidence" value="ECO:0007669"/>
    <property type="project" value="UniProtKB-UniRule"/>
</dbReference>
<evidence type="ECO:0000256" key="2">
    <source>
        <dbReference type="ARBA" id="ARBA00004691"/>
    </source>
</evidence>
<evidence type="ECO:0000256" key="6">
    <source>
        <dbReference type="ARBA" id="ARBA00022485"/>
    </source>
</evidence>
<dbReference type="InterPro" id="IPR003828">
    <property type="entry name" value="QueH"/>
</dbReference>
<dbReference type="GO" id="GO:0051539">
    <property type="term" value="F:4 iron, 4 sulfur cluster binding"/>
    <property type="evidence" value="ECO:0007669"/>
    <property type="project" value="UniProtKB-UniRule"/>
</dbReference>
<evidence type="ECO:0000256" key="12">
    <source>
        <dbReference type="ARBA" id="ARBA00023014"/>
    </source>
</evidence>
<evidence type="ECO:0000256" key="14">
    <source>
        <dbReference type="ARBA" id="ARBA00023284"/>
    </source>
</evidence>
<feature type="binding site" evidence="17">
    <location>
        <position position="88"/>
    </location>
    <ligand>
        <name>[4Fe-4S] cluster</name>
        <dbReference type="ChEBI" id="CHEBI:49883"/>
    </ligand>
</feature>
<dbReference type="EC" id="1.17.99.6" evidence="4 17"/>
<evidence type="ECO:0000256" key="3">
    <source>
        <dbReference type="ARBA" id="ARBA00008207"/>
    </source>
</evidence>
<evidence type="ECO:0000256" key="9">
    <source>
        <dbReference type="ARBA" id="ARBA00022785"/>
    </source>
</evidence>
<dbReference type="EMBL" id="CP000112">
    <property type="protein sequence ID" value="AEL79411.1"/>
    <property type="molecule type" value="Genomic_DNA"/>
</dbReference>
<keyword evidence="8 17" id="KW-0479">Metal-binding</keyword>
<sequence>MARVLVHACCGPCSITTMQTLLREGHEVTGLFFNPNIHPLREYLARRQGMVDVAHRLGVKVIYFDREYDPQAWMREIAFREANRCFHCYRIRLERAVSVARRGGFDMVTSTLLYSRKQQHERIAALGSDLCGDGRLRFLYRDFREGWQQGIETSKAWGIYRQQYCGCLYSETERYARELKNAGAQVPQQTAGTPCCAEGTEKQAEQADATPAADNAGR</sequence>
<dbReference type="HOGENOM" id="CLU_088177_1_1_7"/>
<feature type="region of interest" description="Disordered" evidence="18">
    <location>
        <begin position="188"/>
        <end position="218"/>
    </location>
</feature>
<dbReference type="GO" id="GO:0008616">
    <property type="term" value="P:tRNA queuosine(34) biosynthetic process"/>
    <property type="evidence" value="ECO:0007669"/>
    <property type="project" value="UniProtKB-UniRule"/>
</dbReference>
<keyword evidence="7 17" id="KW-0819">tRNA processing</keyword>
<dbReference type="SUPFAM" id="SSF52402">
    <property type="entry name" value="Adenine nucleotide alpha hydrolases-like"/>
    <property type="match status" value="1"/>
</dbReference>
<comment type="function">
    <text evidence="1 17">Catalyzes the conversion of epoxyqueuosine (oQ) to queuosine (Q), which is a hypermodified base found in the wobble positions of tRNA(Asp), tRNA(Asn), tRNA(His) and tRNA(Tyr).</text>
</comment>
<feature type="binding site" evidence="17">
    <location>
        <position position="85"/>
    </location>
    <ligand>
        <name>[4Fe-4S] cluster</name>
        <dbReference type="ChEBI" id="CHEBI:49883"/>
    </ligand>
</feature>
<dbReference type="Proteomes" id="UP000002710">
    <property type="component" value="Chromosome"/>
</dbReference>
<accession>F9XXJ1</accession>
<evidence type="ECO:0000256" key="7">
    <source>
        <dbReference type="ARBA" id="ARBA00022694"/>
    </source>
</evidence>
<keyword evidence="9 17" id="KW-0671">Queuosine biosynthesis</keyword>
<evidence type="ECO:0000256" key="8">
    <source>
        <dbReference type="ARBA" id="ARBA00022723"/>
    </source>
</evidence>
<evidence type="ECO:0000256" key="4">
    <source>
        <dbReference type="ARBA" id="ARBA00012622"/>
    </source>
</evidence>
<dbReference type="AlphaFoldDB" id="F9XXJ1"/>
<comment type="catalytic activity">
    <reaction evidence="16 17">
        <text>epoxyqueuosine(34) in tRNA + AH2 = queuosine(34) in tRNA + A + H2O</text>
        <dbReference type="Rhea" id="RHEA:32159"/>
        <dbReference type="Rhea" id="RHEA-COMP:18571"/>
        <dbReference type="Rhea" id="RHEA-COMP:18582"/>
        <dbReference type="ChEBI" id="CHEBI:13193"/>
        <dbReference type="ChEBI" id="CHEBI:15377"/>
        <dbReference type="ChEBI" id="CHEBI:17499"/>
        <dbReference type="ChEBI" id="CHEBI:194431"/>
        <dbReference type="ChEBI" id="CHEBI:194443"/>
        <dbReference type="EC" id="1.17.99.6"/>
    </reaction>
</comment>
<dbReference type="HAMAP" id="MF_02089">
    <property type="entry name" value="QueH"/>
    <property type="match status" value="1"/>
</dbReference>
<keyword evidence="20" id="KW-1185">Reference proteome</keyword>
<dbReference type="GO" id="GO:0046872">
    <property type="term" value="F:metal ion binding"/>
    <property type="evidence" value="ECO:0007669"/>
    <property type="project" value="UniProtKB-KW"/>
</dbReference>
<dbReference type="RefSeq" id="WP_011366653.1">
    <property type="nucleotide sequence ID" value="NC_007519.1"/>
</dbReference>
<evidence type="ECO:0000256" key="1">
    <source>
        <dbReference type="ARBA" id="ARBA00002268"/>
    </source>
</evidence>
<dbReference type="InterPro" id="IPR014729">
    <property type="entry name" value="Rossmann-like_a/b/a_fold"/>
</dbReference>
<dbReference type="Pfam" id="PF02677">
    <property type="entry name" value="QueH"/>
    <property type="match status" value="1"/>
</dbReference>
<comment type="similarity">
    <text evidence="3 17">Belongs to the QueH family.</text>
</comment>
<reference evidence="19 20" key="1">
    <citation type="journal article" date="2011" name="J. Bacteriol.">
        <title>Complete genome sequence and updated annotation of Desulfovibrio alaskensis G20.</title>
        <authorList>
            <person name="Hauser L.J."/>
            <person name="Land M.L."/>
            <person name="Brown S.D."/>
            <person name="Larimer F."/>
            <person name="Keller K.L."/>
            <person name="Rapp-Giles B.J."/>
            <person name="Price M.N."/>
            <person name="Lin M."/>
            <person name="Bruce D.C."/>
            <person name="Detter J.C."/>
            <person name="Tapia R."/>
            <person name="Han C.S."/>
            <person name="Goodwin L.A."/>
            <person name="Cheng J.F."/>
            <person name="Pitluck S."/>
            <person name="Copeland A."/>
            <person name="Lucas S."/>
            <person name="Nolan M."/>
            <person name="Lapidus A.L."/>
            <person name="Palumbo A.V."/>
            <person name="Wall J.D."/>
        </authorList>
    </citation>
    <scope>NUCLEOTIDE SEQUENCE [LARGE SCALE GENOMIC DNA]</scope>
    <source>
        <strain evidence="20">ATCC BAA 1058 / DSM 17464 / G20</strain>
    </source>
</reference>
<feature type="binding site" evidence="17">
    <location>
        <position position="9"/>
    </location>
    <ligand>
        <name>[4Fe-4S] cluster</name>
        <dbReference type="ChEBI" id="CHEBI:49883"/>
    </ligand>
</feature>
<dbReference type="Gene3D" id="3.40.50.620">
    <property type="entry name" value="HUPs"/>
    <property type="match status" value="1"/>
</dbReference>
<gene>
    <name evidence="17" type="primary">queH</name>
    <name evidence="19" type="ordered locus">Dde_4002</name>
</gene>
<evidence type="ECO:0000256" key="17">
    <source>
        <dbReference type="HAMAP-Rule" id="MF_02089"/>
    </source>
</evidence>
<keyword evidence="11 17" id="KW-0408">Iron</keyword>
<name>F9XXJ1_OLEA2</name>
<dbReference type="KEGG" id="dde:Dde_4002"/>
<keyword evidence="6 17" id="KW-0004">4Fe-4S</keyword>
<keyword evidence="14 17" id="KW-0676">Redox-active center</keyword>
<evidence type="ECO:0000313" key="19">
    <source>
        <dbReference type="EMBL" id="AEL79411.1"/>
    </source>
</evidence>
<keyword evidence="10 17" id="KW-0560">Oxidoreductase</keyword>
<organism evidence="19 20">
    <name type="scientific">Oleidesulfovibrio alaskensis (strain ATCC BAA-1058 / DSM 17464 / G20)</name>
    <name type="common">Desulfovibrio alaskensis</name>
    <dbReference type="NCBI Taxonomy" id="207559"/>
    <lineage>
        <taxon>Bacteria</taxon>
        <taxon>Pseudomonadati</taxon>
        <taxon>Thermodesulfobacteriota</taxon>
        <taxon>Desulfovibrionia</taxon>
        <taxon>Desulfovibrionales</taxon>
        <taxon>Desulfovibrionaceae</taxon>
        <taxon>Oleidesulfovibrio</taxon>
    </lineage>
</organism>
<dbReference type="eggNOG" id="COG1636">
    <property type="taxonomic scope" value="Bacteria"/>
</dbReference>
<keyword evidence="12 17" id="KW-0411">Iron-sulfur</keyword>
<dbReference type="PANTHER" id="PTHR36701">
    <property type="entry name" value="EPOXYQUEUOSINE REDUCTASE QUEH"/>
    <property type="match status" value="1"/>
</dbReference>
<evidence type="ECO:0000256" key="15">
    <source>
        <dbReference type="ARBA" id="ARBA00031446"/>
    </source>
</evidence>
<keyword evidence="13 17" id="KW-1015">Disulfide bond</keyword>